<accession>A0A4Y2JVS9</accession>
<comment type="caution">
    <text evidence="2">The sequence shown here is derived from an EMBL/GenBank/DDBJ whole genome shotgun (WGS) entry which is preliminary data.</text>
</comment>
<feature type="non-terminal residue" evidence="2">
    <location>
        <position position="26"/>
    </location>
</feature>
<protein>
    <submittedName>
        <fullName evidence="2">Uncharacterized protein</fullName>
    </submittedName>
</protein>
<proteinExistence type="predicted"/>
<reference evidence="2 3" key="1">
    <citation type="journal article" date="2019" name="Sci. Rep.">
        <title>Orb-weaving spider Araneus ventricosus genome elucidates the spidroin gene catalogue.</title>
        <authorList>
            <person name="Kono N."/>
            <person name="Nakamura H."/>
            <person name="Ohtoshi R."/>
            <person name="Moran D.A.P."/>
            <person name="Shinohara A."/>
            <person name="Yoshida Y."/>
            <person name="Fujiwara M."/>
            <person name="Mori M."/>
            <person name="Tomita M."/>
            <person name="Arakawa K."/>
        </authorList>
    </citation>
    <scope>NUCLEOTIDE SEQUENCE [LARGE SCALE GENOMIC DNA]</scope>
</reference>
<evidence type="ECO:0000313" key="3">
    <source>
        <dbReference type="Proteomes" id="UP000499080"/>
    </source>
</evidence>
<name>A0A4Y2JVS9_ARAVE</name>
<dbReference type="EMBL" id="BGPR01003935">
    <property type="protein sequence ID" value="GBM94094.1"/>
    <property type="molecule type" value="Genomic_DNA"/>
</dbReference>
<sequence>MTRRTPDMATPLQTSAPHQRENVWPP</sequence>
<evidence type="ECO:0000256" key="1">
    <source>
        <dbReference type="SAM" id="MobiDB-lite"/>
    </source>
</evidence>
<organism evidence="2 3">
    <name type="scientific">Araneus ventricosus</name>
    <name type="common">Orbweaver spider</name>
    <name type="synonym">Epeira ventricosa</name>
    <dbReference type="NCBI Taxonomy" id="182803"/>
    <lineage>
        <taxon>Eukaryota</taxon>
        <taxon>Metazoa</taxon>
        <taxon>Ecdysozoa</taxon>
        <taxon>Arthropoda</taxon>
        <taxon>Chelicerata</taxon>
        <taxon>Arachnida</taxon>
        <taxon>Araneae</taxon>
        <taxon>Araneomorphae</taxon>
        <taxon>Entelegynae</taxon>
        <taxon>Araneoidea</taxon>
        <taxon>Araneidae</taxon>
        <taxon>Araneus</taxon>
    </lineage>
</organism>
<dbReference type="Proteomes" id="UP000499080">
    <property type="component" value="Unassembled WGS sequence"/>
</dbReference>
<dbReference type="AlphaFoldDB" id="A0A4Y2JVS9"/>
<keyword evidence="3" id="KW-1185">Reference proteome</keyword>
<feature type="region of interest" description="Disordered" evidence="1">
    <location>
        <begin position="1"/>
        <end position="26"/>
    </location>
</feature>
<gene>
    <name evidence="2" type="ORF">AVEN_233415_1</name>
</gene>
<evidence type="ECO:0000313" key="2">
    <source>
        <dbReference type="EMBL" id="GBM94094.1"/>
    </source>
</evidence>